<dbReference type="EMBL" id="KL659214">
    <property type="protein sequence ID" value="KFA70298.1"/>
    <property type="molecule type" value="Genomic_DNA"/>
</dbReference>
<evidence type="ECO:0000256" key="5">
    <source>
        <dbReference type="ARBA" id="ARBA00022801"/>
    </source>
</evidence>
<evidence type="ECO:0000313" key="10">
    <source>
        <dbReference type="Proteomes" id="UP000028524"/>
    </source>
</evidence>
<evidence type="ECO:0000256" key="3">
    <source>
        <dbReference type="ARBA" id="ARBA00012662"/>
    </source>
</evidence>
<dbReference type="Gene3D" id="2.60.20.10">
    <property type="entry name" value="Crystallins"/>
    <property type="match status" value="1"/>
</dbReference>
<evidence type="ECO:0000256" key="2">
    <source>
        <dbReference type="ARBA" id="ARBA00007951"/>
    </source>
</evidence>
<evidence type="ECO:0000256" key="1">
    <source>
        <dbReference type="ARBA" id="ARBA00004071"/>
    </source>
</evidence>
<dbReference type="STRING" id="1283841.A0A084R263"/>
<feature type="domain" description="Glycoside hydrolase family 29 N-terminal" evidence="7">
    <location>
        <begin position="7"/>
        <end position="296"/>
    </location>
</feature>
<dbReference type="Gene3D" id="2.60.40.1180">
    <property type="entry name" value="Golgi alpha-mannosidase II"/>
    <property type="match status" value="1"/>
</dbReference>
<dbReference type="Pfam" id="PF16757">
    <property type="entry name" value="Fucosidase_C"/>
    <property type="match status" value="1"/>
</dbReference>
<reference evidence="9 10" key="1">
    <citation type="journal article" date="2014" name="BMC Genomics">
        <title>Comparative genome sequencing reveals chemotype-specific gene clusters in the toxigenic black mold Stachybotrys.</title>
        <authorList>
            <person name="Semeiks J."/>
            <person name="Borek D."/>
            <person name="Otwinowski Z."/>
            <person name="Grishin N.V."/>
        </authorList>
    </citation>
    <scope>NUCLEOTIDE SEQUENCE [LARGE SCALE GENOMIC DNA]</scope>
    <source>
        <strain evidence="9 10">IBT 40285</strain>
    </source>
</reference>
<dbReference type="Proteomes" id="UP000028524">
    <property type="component" value="Unassembled WGS sequence"/>
</dbReference>
<dbReference type="GO" id="GO:0004560">
    <property type="term" value="F:alpha-L-fucosidase activity"/>
    <property type="evidence" value="ECO:0007669"/>
    <property type="project" value="UniProtKB-EC"/>
</dbReference>
<dbReference type="SMART" id="SM00812">
    <property type="entry name" value="Alpha_L_fucos"/>
    <property type="match status" value="1"/>
</dbReference>
<dbReference type="InParanoid" id="A0A084R263"/>
<comment type="function">
    <text evidence="1">Alpha-L-fucosidase is responsible for hydrolyzing the alpha-1,6-linked fucose joined to the reducing-end N-acetylglucosamine of the carbohydrate moieties of glycoproteins.</text>
</comment>
<organism evidence="9 10">
    <name type="scientific">Stachybotrys chlorohalonatus (strain IBT 40285)</name>
    <dbReference type="NCBI Taxonomy" id="1283841"/>
    <lineage>
        <taxon>Eukaryota</taxon>
        <taxon>Fungi</taxon>
        <taxon>Dikarya</taxon>
        <taxon>Ascomycota</taxon>
        <taxon>Pezizomycotina</taxon>
        <taxon>Sordariomycetes</taxon>
        <taxon>Hypocreomycetidae</taxon>
        <taxon>Hypocreales</taxon>
        <taxon>Stachybotryaceae</taxon>
        <taxon>Stachybotrys</taxon>
    </lineage>
</organism>
<dbReference type="Gene3D" id="3.20.20.80">
    <property type="entry name" value="Glycosidases"/>
    <property type="match status" value="1"/>
</dbReference>
<keyword evidence="5" id="KW-0378">Hydrolase</keyword>
<evidence type="ECO:0000313" key="9">
    <source>
        <dbReference type="EMBL" id="KFA70298.1"/>
    </source>
</evidence>
<keyword evidence="4" id="KW-0732">Signal</keyword>
<sequence length="510" mass="56130">MMSAVRRYGAPEQWPYHNFIDGANDLQGNRVQYHPILSSQAGSFDPASWVSLKASGARFAGPVAEHHDGFSMWDSQVNEWNSVDRGPRLDLLRIFADLIRQNDMRLLVAMHHAFNTNGFVGGAPQESDPSLQKLYGQLPKQQSDQLWFDKQREIIDHAQPDVIWNDFALNSPGWCQGSSTICAIAKNQRLNFLAYYFNKGVEWSKEVVTTYKHFDSGFRDTSAVAEWERGGPAGLTRPYWLTDDALSASSWSYTDGIRYKNCNMLLNISPTTAGIVPQEQQQVLHDIGAYLDRYGESVYSTRAWDIYGEGPNRAGGGSFTAPLLGNSSDIRYTRSKDNRVLYATMLGWPSSRSVRLESFGWNRGVNLSDLNSIQLLGNQAGQYGNAPRWQQQADGLQISHPSQPSQSVAYVLKLTFYGNMPVPQLLKGASIFPGKGVSGRGIALGESEFTSDYLIDAGLAPGSVGFLRVSSGTTVTVYVGRNFTGDATDYKSGEHQITAGTVGSISIASG</sequence>
<dbReference type="PANTHER" id="PTHR10030">
    <property type="entry name" value="ALPHA-L-FUCOSIDASE"/>
    <property type="match status" value="1"/>
</dbReference>
<evidence type="ECO:0000259" key="8">
    <source>
        <dbReference type="Pfam" id="PF16757"/>
    </source>
</evidence>
<dbReference type="OrthoDB" id="6039950at2759"/>
<dbReference type="InterPro" id="IPR031919">
    <property type="entry name" value="Fucosidase_C"/>
</dbReference>
<keyword evidence="6" id="KW-0326">Glycosidase</keyword>
<dbReference type="InterPro" id="IPR057739">
    <property type="entry name" value="Glyco_hydro_29_N"/>
</dbReference>
<dbReference type="HOGENOM" id="CLU_002934_6_0_1"/>
<proteinExistence type="inferred from homology"/>
<dbReference type="OMA" id="WESTDKH"/>
<keyword evidence="10" id="KW-1185">Reference proteome</keyword>
<evidence type="ECO:0000256" key="4">
    <source>
        <dbReference type="ARBA" id="ARBA00022729"/>
    </source>
</evidence>
<dbReference type="AlphaFoldDB" id="A0A084R263"/>
<dbReference type="PANTHER" id="PTHR10030:SF37">
    <property type="entry name" value="ALPHA-L-FUCOSIDASE-RELATED"/>
    <property type="match status" value="1"/>
</dbReference>
<dbReference type="GO" id="GO:0006004">
    <property type="term" value="P:fucose metabolic process"/>
    <property type="evidence" value="ECO:0007669"/>
    <property type="project" value="InterPro"/>
</dbReference>
<evidence type="ECO:0000256" key="6">
    <source>
        <dbReference type="ARBA" id="ARBA00023295"/>
    </source>
</evidence>
<dbReference type="GO" id="GO:0016139">
    <property type="term" value="P:glycoside catabolic process"/>
    <property type="evidence" value="ECO:0007669"/>
    <property type="project" value="TreeGrafter"/>
</dbReference>
<dbReference type="PRINTS" id="PR00741">
    <property type="entry name" value="GLHYDRLASE29"/>
</dbReference>
<dbReference type="SUPFAM" id="SSF51445">
    <property type="entry name" value="(Trans)glycosidases"/>
    <property type="match status" value="1"/>
</dbReference>
<name>A0A084R263_STAC4</name>
<dbReference type="Pfam" id="PF01120">
    <property type="entry name" value="Alpha_L_fucos"/>
    <property type="match status" value="1"/>
</dbReference>
<feature type="domain" description="Alpha-L-fucosidase C-terminal" evidence="8">
    <location>
        <begin position="327"/>
        <end position="415"/>
    </location>
</feature>
<accession>A0A084R263</accession>
<dbReference type="InterPro" id="IPR000933">
    <property type="entry name" value="Glyco_hydro_29"/>
</dbReference>
<dbReference type="InterPro" id="IPR013780">
    <property type="entry name" value="Glyco_hydro_b"/>
</dbReference>
<protein>
    <recommendedName>
        <fullName evidence="3">alpha-L-fucosidase</fullName>
        <ecNumber evidence="3">3.2.1.51</ecNumber>
    </recommendedName>
</protein>
<dbReference type="InterPro" id="IPR017853">
    <property type="entry name" value="GH"/>
</dbReference>
<dbReference type="EC" id="3.2.1.51" evidence="3"/>
<evidence type="ECO:0000259" key="7">
    <source>
        <dbReference type="Pfam" id="PF01120"/>
    </source>
</evidence>
<gene>
    <name evidence="9" type="ORF">S40285_09346</name>
</gene>
<comment type="similarity">
    <text evidence="2">Belongs to the glycosyl hydrolase 29 family.</text>
</comment>
<dbReference type="InterPro" id="IPR016286">
    <property type="entry name" value="FUC_metazoa-typ"/>
</dbReference>